<dbReference type="Gene3D" id="3.40.20.10">
    <property type="entry name" value="Severin"/>
    <property type="match status" value="1"/>
</dbReference>
<protein>
    <submittedName>
        <fullName evidence="9 10">Glia maturation factor gamma</fullName>
    </submittedName>
</protein>
<dbReference type="SMART" id="SM00102">
    <property type="entry name" value="ADF"/>
    <property type="match status" value="1"/>
</dbReference>
<dbReference type="RefSeq" id="XP_018326880.1">
    <property type="nucleotide sequence ID" value="XM_018471378.2"/>
</dbReference>
<dbReference type="KEGG" id="apln:108738127"/>
<dbReference type="PROSITE" id="PS51263">
    <property type="entry name" value="ADF_H"/>
    <property type="match status" value="1"/>
</dbReference>
<dbReference type="SUPFAM" id="SSF55753">
    <property type="entry name" value="Actin depolymerizing proteins"/>
    <property type="match status" value="1"/>
</dbReference>
<comment type="subcellular location">
    <subcellularLocation>
        <location evidence="2">Cytoplasm</location>
    </subcellularLocation>
    <subcellularLocation>
        <location evidence="1">Nucleus</location>
    </subcellularLocation>
</comment>
<organism evidence="8 9">
    <name type="scientific">Agrilus planipennis</name>
    <name type="common">Emerald ash borer</name>
    <name type="synonym">Agrilus marcopoli</name>
    <dbReference type="NCBI Taxonomy" id="224129"/>
    <lineage>
        <taxon>Eukaryota</taxon>
        <taxon>Metazoa</taxon>
        <taxon>Ecdysozoa</taxon>
        <taxon>Arthropoda</taxon>
        <taxon>Hexapoda</taxon>
        <taxon>Insecta</taxon>
        <taxon>Pterygota</taxon>
        <taxon>Neoptera</taxon>
        <taxon>Endopterygota</taxon>
        <taxon>Coleoptera</taxon>
        <taxon>Polyphaga</taxon>
        <taxon>Elateriformia</taxon>
        <taxon>Buprestoidea</taxon>
        <taxon>Buprestidae</taxon>
        <taxon>Agrilinae</taxon>
        <taxon>Agrilus</taxon>
    </lineage>
</organism>
<dbReference type="OrthoDB" id="3919494at2759"/>
<dbReference type="GeneID" id="108738127"/>
<keyword evidence="8" id="KW-1185">Reference proteome</keyword>
<dbReference type="PANTHER" id="PTHR11249:SF2">
    <property type="entry name" value="GLIA MATURATION FACTOR"/>
    <property type="match status" value="1"/>
</dbReference>
<dbReference type="GO" id="GO:0005634">
    <property type="term" value="C:nucleus"/>
    <property type="evidence" value="ECO:0007669"/>
    <property type="project" value="UniProtKB-SubCell"/>
</dbReference>
<dbReference type="RefSeq" id="XP_025829605.1">
    <property type="nucleotide sequence ID" value="XM_025973820.1"/>
</dbReference>
<comment type="similarity">
    <text evidence="3 6">Belongs to the actin-binding proteins ADF family. GMF subfamily.</text>
</comment>
<sequence length="141" mass="16769">MSGSRPMCDITPQVKETIKNFRFRKGDDTSAIILKIDRKKQEILVDEIFEGTSIEELRETLQEHQPRYIILSYKQVHDDGRISYPLVFIYYTPRDSHRELQMMYAGSKTALQTEADISRSYEIRELDELTQDWLHEKLNRK</sequence>
<dbReference type="InterPro" id="IPR029006">
    <property type="entry name" value="ADF-H/Gelsolin-like_dom_sf"/>
</dbReference>
<dbReference type="PIRSF" id="PIRSF001788">
    <property type="entry name" value="GMF-beta"/>
    <property type="match status" value="1"/>
</dbReference>
<evidence type="ECO:0000259" key="7">
    <source>
        <dbReference type="PROSITE" id="PS51263"/>
    </source>
</evidence>
<dbReference type="CTD" id="34963"/>
<evidence type="ECO:0000256" key="6">
    <source>
        <dbReference type="PIRNR" id="PIRNR001788"/>
    </source>
</evidence>
<feature type="domain" description="ADF-H" evidence="7">
    <location>
        <begin position="4"/>
        <end position="139"/>
    </location>
</feature>
<dbReference type="GO" id="GO:0071933">
    <property type="term" value="F:Arp2/3 complex binding"/>
    <property type="evidence" value="ECO:0007669"/>
    <property type="project" value="InterPro"/>
</dbReference>
<keyword evidence="5" id="KW-0539">Nucleus</keyword>
<name>A0A1W4X3H9_AGRPL</name>
<evidence type="ECO:0000256" key="1">
    <source>
        <dbReference type="ARBA" id="ARBA00004123"/>
    </source>
</evidence>
<evidence type="ECO:0000313" key="8">
    <source>
        <dbReference type="Proteomes" id="UP000192223"/>
    </source>
</evidence>
<keyword evidence="4" id="KW-0963">Cytoplasm</keyword>
<dbReference type="InterPro" id="IPR011171">
    <property type="entry name" value="GMF"/>
</dbReference>
<gene>
    <name evidence="9" type="primary">LOC108738127</name>
    <name evidence="10" type="synonym">LOC112904249</name>
</gene>
<evidence type="ECO:0000256" key="5">
    <source>
        <dbReference type="ARBA" id="ARBA00023242"/>
    </source>
</evidence>
<dbReference type="GO" id="GO:0030864">
    <property type="term" value="C:cortical actin cytoskeleton"/>
    <property type="evidence" value="ECO:0007669"/>
    <property type="project" value="TreeGrafter"/>
</dbReference>
<evidence type="ECO:0000313" key="9">
    <source>
        <dbReference type="RefSeq" id="XP_018326880.1"/>
    </source>
</evidence>
<dbReference type="KEGG" id="apln:112904249"/>
<dbReference type="GO" id="GO:0071846">
    <property type="term" value="P:actin filament debranching"/>
    <property type="evidence" value="ECO:0007669"/>
    <property type="project" value="InterPro"/>
</dbReference>
<reference evidence="9 10" key="1">
    <citation type="submission" date="2025-04" db="UniProtKB">
        <authorList>
            <consortium name="RefSeq"/>
        </authorList>
    </citation>
    <scope>IDENTIFICATION</scope>
    <source>
        <tissue evidence="9 10">Entire body</tissue>
    </source>
</reference>
<dbReference type="CDD" id="cd11283">
    <property type="entry name" value="ADF_GMF-beta_like"/>
    <property type="match status" value="1"/>
</dbReference>
<dbReference type="GO" id="GO:0034316">
    <property type="term" value="P:negative regulation of Arp2/3 complex-mediated actin nucleation"/>
    <property type="evidence" value="ECO:0007669"/>
    <property type="project" value="TreeGrafter"/>
</dbReference>
<accession>A0A1W4X3H9</accession>
<evidence type="ECO:0000256" key="2">
    <source>
        <dbReference type="ARBA" id="ARBA00004496"/>
    </source>
</evidence>
<evidence type="ECO:0000256" key="3">
    <source>
        <dbReference type="ARBA" id="ARBA00010055"/>
    </source>
</evidence>
<dbReference type="STRING" id="224129.A0A1W4X3H9"/>
<evidence type="ECO:0000313" key="10">
    <source>
        <dbReference type="RefSeq" id="XP_025829605.1"/>
    </source>
</evidence>
<dbReference type="InterPro" id="IPR002108">
    <property type="entry name" value="ADF-H"/>
</dbReference>
<dbReference type="Proteomes" id="UP000192223">
    <property type="component" value="Unplaced"/>
</dbReference>
<evidence type="ECO:0000256" key="4">
    <source>
        <dbReference type="ARBA" id="ARBA00022490"/>
    </source>
</evidence>
<dbReference type="GO" id="GO:0003779">
    <property type="term" value="F:actin binding"/>
    <property type="evidence" value="ECO:0007669"/>
    <property type="project" value="InterPro"/>
</dbReference>
<dbReference type="Pfam" id="PF00241">
    <property type="entry name" value="Cofilin_ADF"/>
    <property type="match status" value="1"/>
</dbReference>
<proteinExistence type="inferred from homology"/>
<dbReference type="FunFam" id="3.40.20.10:FF:000026">
    <property type="entry name" value="Glia maturation factor"/>
    <property type="match status" value="1"/>
</dbReference>
<dbReference type="PANTHER" id="PTHR11249">
    <property type="entry name" value="GLIAL FACTOR NATURATION FACTOR"/>
    <property type="match status" value="1"/>
</dbReference>
<dbReference type="AlphaFoldDB" id="A0A1W4X3H9"/>